<dbReference type="InterPro" id="IPR007788">
    <property type="entry name" value="QCT"/>
</dbReference>
<keyword evidence="2" id="KW-0472">Membrane</keyword>
<gene>
    <name evidence="3" type="ORF">IV203_007145</name>
</gene>
<keyword evidence="4" id="KW-1185">Reference proteome</keyword>
<organism evidence="3 4">
    <name type="scientific">Nitzschia inconspicua</name>
    <dbReference type="NCBI Taxonomy" id="303405"/>
    <lineage>
        <taxon>Eukaryota</taxon>
        <taxon>Sar</taxon>
        <taxon>Stramenopiles</taxon>
        <taxon>Ochrophyta</taxon>
        <taxon>Bacillariophyta</taxon>
        <taxon>Bacillariophyceae</taxon>
        <taxon>Bacillariophycidae</taxon>
        <taxon>Bacillariales</taxon>
        <taxon>Bacillariaceae</taxon>
        <taxon>Nitzschia</taxon>
    </lineage>
</organism>
<feature type="compositionally biased region" description="Polar residues" evidence="1">
    <location>
        <begin position="112"/>
        <end position="132"/>
    </location>
</feature>
<evidence type="ECO:0000313" key="4">
    <source>
        <dbReference type="Proteomes" id="UP000693970"/>
    </source>
</evidence>
<dbReference type="PANTHER" id="PTHR31270:SF1">
    <property type="entry name" value="GLUTAMINYL-PEPTIDE CYCLOTRANSFERASE"/>
    <property type="match status" value="1"/>
</dbReference>
<protein>
    <submittedName>
        <fullName evidence="3">Glutaminyl-tRNA synthetase</fullName>
    </submittedName>
</protein>
<dbReference type="AlphaFoldDB" id="A0A9K3KEC0"/>
<reference evidence="3" key="1">
    <citation type="journal article" date="2021" name="Sci. Rep.">
        <title>Diploid genomic architecture of Nitzschia inconspicua, an elite biomass production diatom.</title>
        <authorList>
            <person name="Oliver A."/>
            <person name="Podell S."/>
            <person name="Pinowska A."/>
            <person name="Traller J.C."/>
            <person name="Smith S.R."/>
            <person name="McClure R."/>
            <person name="Beliaev A."/>
            <person name="Bohutskyi P."/>
            <person name="Hill E.A."/>
            <person name="Rabines A."/>
            <person name="Zheng H."/>
            <person name="Allen L.Z."/>
            <person name="Kuo A."/>
            <person name="Grigoriev I.V."/>
            <person name="Allen A.E."/>
            <person name="Hazlebeck D."/>
            <person name="Allen E.E."/>
        </authorList>
    </citation>
    <scope>NUCLEOTIDE SEQUENCE</scope>
    <source>
        <strain evidence="3">Hildebrandi</strain>
    </source>
</reference>
<proteinExistence type="predicted"/>
<accession>A0A9K3KEC0</accession>
<evidence type="ECO:0000256" key="2">
    <source>
        <dbReference type="SAM" id="Phobius"/>
    </source>
</evidence>
<feature type="transmembrane region" description="Helical" evidence="2">
    <location>
        <begin position="82"/>
        <end position="103"/>
    </location>
</feature>
<dbReference type="Pfam" id="PF05096">
    <property type="entry name" value="Glu_cyclase_2"/>
    <property type="match status" value="2"/>
</dbReference>
<evidence type="ECO:0000313" key="3">
    <source>
        <dbReference type="EMBL" id="KAG7342053.1"/>
    </source>
</evidence>
<comment type="caution">
    <text evidence="3">The sequence shown here is derived from an EMBL/GenBank/DDBJ whole genome shotgun (WGS) entry which is preliminary data.</text>
</comment>
<keyword evidence="2" id="KW-1133">Transmembrane helix</keyword>
<dbReference type="EMBL" id="JAGRRH010000025">
    <property type="protein sequence ID" value="KAG7342053.1"/>
    <property type="molecule type" value="Genomic_DNA"/>
</dbReference>
<sequence length="450" mass="51329">MAKKRTLRLRGDKLSTTDDDTHDAKRNTAIGTTNLRQRRKGRQLHGTDNSTNDEDDEDEEVFLSFQNENQKQNARSRSIRKMLGIAGVVIMMFTVLAVVLVGVSNRDTNVLQKKSTNGDQSTRQNDQFSSSKLDVDDTTTSTVVATITQEYQLLGTYQHDETSFTQGLTIAVPSDLKTNDYSNQSKELLSSPLLLVESTGMYKQSYVRVWDPETQQVHREMALDDQYFGEGMTAFTVATSSYYMVLTYREGKVLIYDTTTLRLVQSIDSPSTTTGEAWGITYREDADNLHDGVPLFYVTDGSHYLLVWKLNYHFDDQNNVPFFSLQEIQRIPISLSLQRPGDGTIVHRDQVQRLNELEYDTVTKTILANVWFEPVVLRIDPNLGRVTQIYDLSPLAEPMKEAAARDMNIVMNGIALIPNTTILQNGMLRQQDFYVTGKYWEQLYKIRIFE</sequence>
<dbReference type="PANTHER" id="PTHR31270">
    <property type="entry name" value="GLUTAMINYL-PEPTIDE CYCLOTRANSFERASE"/>
    <property type="match status" value="1"/>
</dbReference>
<dbReference type="GO" id="GO:0016603">
    <property type="term" value="F:glutaminyl-peptide cyclotransferase activity"/>
    <property type="evidence" value="ECO:0007669"/>
    <property type="project" value="InterPro"/>
</dbReference>
<feature type="region of interest" description="Disordered" evidence="1">
    <location>
        <begin position="1"/>
        <end position="57"/>
    </location>
</feature>
<keyword evidence="2" id="KW-0812">Transmembrane</keyword>
<feature type="region of interest" description="Disordered" evidence="1">
    <location>
        <begin position="112"/>
        <end position="135"/>
    </location>
</feature>
<dbReference type="Proteomes" id="UP000693970">
    <property type="component" value="Unassembled WGS sequence"/>
</dbReference>
<reference evidence="3" key="2">
    <citation type="submission" date="2021-04" db="EMBL/GenBank/DDBJ databases">
        <authorList>
            <person name="Podell S."/>
        </authorList>
    </citation>
    <scope>NUCLEOTIDE SEQUENCE</scope>
    <source>
        <strain evidence="3">Hildebrandi</strain>
    </source>
</reference>
<name>A0A9K3KEC0_9STRA</name>
<dbReference type="OrthoDB" id="409395at2759"/>
<evidence type="ECO:0000256" key="1">
    <source>
        <dbReference type="SAM" id="MobiDB-lite"/>
    </source>
</evidence>